<name>A0ACC2K587_PERAE</name>
<evidence type="ECO:0000313" key="2">
    <source>
        <dbReference type="Proteomes" id="UP001234297"/>
    </source>
</evidence>
<keyword evidence="2" id="KW-1185">Reference proteome</keyword>
<evidence type="ECO:0000313" key="1">
    <source>
        <dbReference type="EMBL" id="KAJ8616298.1"/>
    </source>
</evidence>
<dbReference type="EMBL" id="CM056820">
    <property type="protein sequence ID" value="KAJ8616298.1"/>
    <property type="molecule type" value="Genomic_DNA"/>
</dbReference>
<protein>
    <submittedName>
        <fullName evidence="1">Uncharacterized protein</fullName>
    </submittedName>
</protein>
<organism evidence="1 2">
    <name type="scientific">Persea americana</name>
    <name type="common">Avocado</name>
    <dbReference type="NCBI Taxonomy" id="3435"/>
    <lineage>
        <taxon>Eukaryota</taxon>
        <taxon>Viridiplantae</taxon>
        <taxon>Streptophyta</taxon>
        <taxon>Embryophyta</taxon>
        <taxon>Tracheophyta</taxon>
        <taxon>Spermatophyta</taxon>
        <taxon>Magnoliopsida</taxon>
        <taxon>Magnoliidae</taxon>
        <taxon>Laurales</taxon>
        <taxon>Lauraceae</taxon>
        <taxon>Persea</taxon>
    </lineage>
</organism>
<reference evidence="1 2" key="1">
    <citation type="journal article" date="2022" name="Hortic Res">
        <title>A haplotype resolved chromosomal level avocado genome allows analysis of novel avocado genes.</title>
        <authorList>
            <person name="Nath O."/>
            <person name="Fletcher S.J."/>
            <person name="Hayward A."/>
            <person name="Shaw L.M."/>
            <person name="Masouleh A.K."/>
            <person name="Furtado A."/>
            <person name="Henry R.J."/>
            <person name="Mitter N."/>
        </authorList>
    </citation>
    <scope>NUCLEOTIDE SEQUENCE [LARGE SCALE GENOMIC DNA]</scope>
    <source>
        <strain evidence="2">cv. Hass</strain>
    </source>
</reference>
<comment type="caution">
    <text evidence="1">The sequence shown here is derived from an EMBL/GenBank/DDBJ whole genome shotgun (WGS) entry which is preliminary data.</text>
</comment>
<gene>
    <name evidence="1" type="ORF">MRB53_035670</name>
</gene>
<sequence>MVDAWDEVVFGVVDWPEYMTLSSIIAFSRCLLYFQTSHFLFSLLHSSLILDHRRSKSGFFIHTENLKKAGCCAHKMGTGKGSGGNEFNISGPKHLGHVDWKSPDHRRIVAACLVMGVYVLERDRQKKCKGAAPLAQPWYRSFKFQLDRKLLDPRDKSIYGAIYRFESPSHLPPEAPEYVIAFRGTMLKKKSCSQDLKLDCAIIHQYFHRTKRSESAMVEVESVVRYNRNVWLAGHSLGSALAVQAGKNAAKKYVVLETFLFNPPFPRVKQWISNAKGKVTAKLVTLFKGRHQLSEDEPNFVELCRTISKWSPYLFVNKHDCICSGYIKYFKQRQKMTTNEAKATIRNNHVRGSGMWN</sequence>
<accession>A0ACC2K587</accession>
<dbReference type="Proteomes" id="UP001234297">
    <property type="component" value="Chromosome 12"/>
</dbReference>
<proteinExistence type="predicted"/>